<dbReference type="Gene3D" id="1.10.10.10">
    <property type="entry name" value="Winged helix-like DNA-binding domain superfamily/Winged helix DNA-binding domain"/>
    <property type="match status" value="1"/>
</dbReference>
<evidence type="ECO:0000313" key="5">
    <source>
        <dbReference type="EMBL" id="OEO33205.1"/>
    </source>
</evidence>
<dbReference type="SUPFAM" id="SSF46785">
    <property type="entry name" value="Winged helix' DNA-binding domain"/>
    <property type="match status" value="1"/>
</dbReference>
<dbReference type="Proteomes" id="UP000095463">
    <property type="component" value="Unassembled WGS sequence"/>
</dbReference>
<dbReference type="EMBL" id="LAJE02000018">
    <property type="protein sequence ID" value="OEO33205.1"/>
    <property type="molecule type" value="Genomic_DNA"/>
</dbReference>
<reference evidence="5 6" key="1">
    <citation type="journal article" date="2015" name="Genome Announc.">
        <title>Genome Assemblies of Three Soil-Associated Devosia species: D. insulae, D. limi, and D. soli.</title>
        <authorList>
            <person name="Hassan Y.I."/>
            <person name="Lepp D."/>
            <person name="Zhou T."/>
        </authorList>
    </citation>
    <scope>NUCLEOTIDE SEQUENCE [LARGE SCALE GENOMIC DNA]</scope>
    <source>
        <strain evidence="5 6">DS-56</strain>
    </source>
</reference>
<dbReference type="RefSeq" id="WP_069907673.1">
    <property type="nucleotide sequence ID" value="NZ_LAJE02000018.1"/>
</dbReference>
<dbReference type="InterPro" id="IPR008920">
    <property type="entry name" value="TF_FadR/GntR_C"/>
</dbReference>
<dbReference type="InterPro" id="IPR036388">
    <property type="entry name" value="WH-like_DNA-bd_sf"/>
</dbReference>
<evidence type="ECO:0000256" key="1">
    <source>
        <dbReference type="ARBA" id="ARBA00023015"/>
    </source>
</evidence>
<dbReference type="SMART" id="SM00895">
    <property type="entry name" value="FCD"/>
    <property type="match status" value="1"/>
</dbReference>
<dbReference type="PANTHER" id="PTHR43537:SF49">
    <property type="entry name" value="TRANSCRIPTIONAL REGULATORY PROTEIN"/>
    <property type="match status" value="1"/>
</dbReference>
<proteinExistence type="predicted"/>
<feature type="non-terminal residue" evidence="5">
    <location>
        <position position="213"/>
    </location>
</feature>
<dbReference type="Pfam" id="PF00392">
    <property type="entry name" value="GntR"/>
    <property type="match status" value="1"/>
</dbReference>
<dbReference type="InterPro" id="IPR000524">
    <property type="entry name" value="Tscrpt_reg_HTH_GntR"/>
</dbReference>
<keyword evidence="1" id="KW-0805">Transcription regulation</keyword>
<dbReference type="InterPro" id="IPR036390">
    <property type="entry name" value="WH_DNA-bd_sf"/>
</dbReference>
<dbReference type="SMART" id="SM00345">
    <property type="entry name" value="HTH_GNTR"/>
    <property type="match status" value="1"/>
</dbReference>
<evidence type="ECO:0000256" key="2">
    <source>
        <dbReference type="ARBA" id="ARBA00023125"/>
    </source>
</evidence>
<protein>
    <submittedName>
        <fullName evidence="5">GntR family transcriptional regulator</fullName>
    </submittedName>
</protein>
<feature type="domain" description="HTH gntR-type" evidence="4">
    <location>
        <begin position="4"/>
        <end position="71"/>
    </location>
</feature>
<evidence type="ECO:0000313" key="6">
    <source>
        <dbReference type="Proteomes" id="UP000095463"/>
    </source>
</evidence>
<keyword evidence="3" id="KW-0804">Transcription</keyword>
<dbReference type="PROSITE" id="PS50949">
    <property type="entry name" value="HTH_GNTR"/>
    <property type="match status" value="1"/>
</dbReference>
<name>A0A1E5XXA5_9HYPH</name>
<dbReference type="InterPro" id="IPR011711">
    <property type="entry name" value="GntR_C"/>
</dbReference>
<keyword evidence="6" id="KW-1185">Reference proteome</keyword>
<dbReference type="OrthoDB" id="9789310at2"/>
<gene>
    <name evidence="5" type="ORF">VW23_007775</name>
</gene>
<evidence type="ECO:0000259" key="4">
    <source>
        <dbReference type="PROSITE" id="PS50949"/>
    </source>
</evidence>
<dbReference type="Gene3D" id="1.20.120.530">
    <property type="entry name" value="GntR ligand-binding domain-like"/>
    <property type="match status" value="1"/>
</dbReference>
<dbReference type="PANTHER" id="PTHR43537">
    <property type="entry name" value="TRANSCRIPTIONAL REGULATOR, GNTR FAMILY"/>
    <property type="match status" value="1"/>
</dbReference>
<dbReference type="AlphaFoldDB" id="A0A1E5XXA5"/>
<dbReference type="GO" id="GO:0003677">
    <property type="term" value="F:DNA binding"/>
    <property type="evidence" value="ECO:0007669"/>
    <property type="project" value="UniProtKB-KW"/>
</dbReference>
<dbReference type="SUPFAM" id="SSF48008">
    <property type="entry name" value="GntR ligand-binding domain-like"/>
    <property type="match status" value="1"/>
</dbReference>
<comment type="caution">
    <text evidence="5">The sequence shown here is derived from an EMBL/GenBank/DDBJ whole genome shotgun (WGS) entry which is preliminary data.</text>
</comment>
<sequence length="213" mass="23119">MLKRTSGEEIRRVLASRIIAGELEPGTPLDETLLASEFAVSRTPVRDALRLLAASGLVDQKPHARALVAKPAPDELAGMFEVMGYLEALCAGLCAQMMTAAERDALDAQHIAMAGIVRAGDNAAYAEANDAFHTAIYEGAHNAYLSEITISTRQRLQPFRRAQFGARGRLQQSHAEHGLIVEAILRGDRGEAEAAMRKHIAIVGDAYERFSRV</sequence>
<organism evidence="5 6">
    <name type="scientific">Devosia insulae DS-56</name>
    <dbReference type="NCBI Taxonomy" id="1116389"/>
    <lineage>
        <taxon>Bacteria</taxon>
        <taxon>Pseudomonadati</taxon>
        <taxon>Pseudomonadota</taxon>
        <taxon>Alphaproteobacteria</taxon>
        <taxon>Hyphomicrobiales</taxon>
        <taxon>Devosiaceae</taxon>
        <taxon>Devosia</taxon>
    </lineage>
</organism>
<keyword evidence="2" id="KW-0238">DNA-binding</keyword>
<accession>A0A1E5XXA5</accession>
<dbReference type="GO" id="GO:0003700">
    <property type="term" value="F:DNA-binding transcription factor activity"/>
    <property type="evidence" value="ECO:0007669"/>
    <property type="project" value="InterPro"/>
</dbReference>
<dbReference type="Pfam" id="PF07729">
    <property type="entry name" value="FCD"/>
    <property type="match status" value="1"/>
</dbReference>
<evidence type="ECO:0000256" key="3">
    <source>
        <dbReference type="ARBA" id="ARBA00023163"/>
    </source>
</evidence>